<dbReference type="PANTHER" id="PTHR10458">
    <property type="entry name" value="PEPTIDE DEFORMYLASE"/>
    <property type="match status" value="1"/>
</dbReference>
<keyword evidence="4" id="KW-0648">Protein biosynthesis</keyword>
<evidence type="ECO:0000256" key="4">
    <source>
        <dbReference type="ARBA" id="ARBA00022917"/>
    </source>
</evidence>
<keyword evidence="2" id="KW-0479">Metal-binding</keyword>
<accession>A0ABS6HVB3</accession>
<evidence type="ECO:0000256" key="3">
    <source>
        <dbReference type="ARBA" id="ARBA00022801"/>
    </source>
</evidence>
<gene>
    <name evidence="7" type="ORF">KL859_22395</name>
</gene>
<comment type="similarity">
    <text evidence="1">Belongs to the polypeptide deformylase family.</text>
</comment>
<evidence type="ECO:0000313" key="7">
    <source>
        <dbReference type="EMBL" id="MBU8825609.1"/>
    </source>
</evidence>
<dbReference type="SUPFAM" id="SSF56420">
    <property type="entry name" value="Peptide deformylase"/>
    <property type="match status" value="1"/>
</dbReference>
<organism evidence="7 8">
    <name type="scientific">Mycolicibacterium goodii</name>
    <name type="common">Mycobacterium goodii</name>
    <dbReference type="NCBI Taxonomy" id="134601"/>
    <lineage>
        <taxon>Bacteria</taxon>
        <taxon>Bacillati</taxon>
        <taxon>Actinomycetota</taxon>
        <taxon>Actinomycetes</taxon>
        <taxon>Mycobacteriales</taxon>
        <taxon>Mycobacteriaceae</taxon>
        <taxon>Mycolicibacterium</taxon>
    </lineage>
</organism>
<dbReference type="EMBL" id="JAHBOM010000018">
    <property type="protein sequence ID" value="MBU8825609.1"/>
    <property type="molecule type" value="Genomic_DNA"/>
</dbReference>
<dbReference type="Gene3D" id="3.90.45.10">
    <property type="entry name" value="Peptide deformylase"/>
    <property type="match status" value="1"/>
</dbReference>
<keyword evidence="5" id="KW-0408">Iron</keyword>
<dbReference type="Pfam" id="PF01327">
    <property type="entry name" value="Pep_deformylase"/>
    <property type="match status" value="1"/>
</dbReference>
<protein>
    <submittedName>
        <fullName evidence="7">Peptide deformylase</fullName>
    </submittedName>
</protein>
<dbReference type="PANTHER" id="PTHR10458:SF2">
    <property type="entry name" value="PEPTIDE DEFORMYLASE, MITOCHONDRIAL"/>
    <property type="match status" value="1"/>
</dbReference>
<name>A0ABS6HVB3_MYCGD</name>
<dbReference type="InterPro" id="IPR023635">
    <property type="entry name" value="Peptide_deformylase"/>
</dbReference>
<evidence type="ECO:0000256" key="1">
    <source>
        <dbReference type="ARBA" id="ARBA00010759"/>
    </source>
</evidence>
<dbReference type="Proteomes" id="UP000696413">
    <property type="component" value="Unassembled WGS sequence"/>
</dbReference>
<comment type="caution">
    <text evidence="7">The sequence shown here is derived from an EMBL/GenBank/DDBJ whole genome shotgun (WGS) entry which is preliminary data.</text>
</comment>
<evidence type="ECO:0000256" key="5">
    <source>
        <dbReference type="ARBA" id="ARBA00023004"/>
    </source>
</evidence>
<evidence type="ECO:0000256" key="6">
    <source>
        <dbReference type="ARBA" id="ARBA00037114"/>
    </source>
</evidence>
<reference evidence="7 8" key="1">
    <citation type="submission" date="2021-05" db="EMBL/GenBank/DDBJ databases">
        <title>Draft Genome Sequences of Clinical Respiratory Isolates of Mycobacterium goodii Recovered in Ireland.</title>
        <authorList>
            <person name="Flanagan P.R."/>
            <person name="Mok S."/>
            <person name="Roycroft E."/>
            <person name="Rogers T.R."/>
            <person name="Fitzgibbon M."/>
        </authorList>
    </citation>
    <scope>NUCLEOTIDE SEQUENCE [LARGE SCALE GENOMIC DNA]</scope>
    <source>
        <strain evidence="7 8">14IE55</strain>
    </source>
</reference>
<comment type="function">
    <text evidence="6">Removes the formyl group from the N-terminal Met of newly synthesized proteins.</text>
</comment>
<keyword evidence="3" id="KW-0378">Hydrolase</keyword>
<keyword evidence="8" id="KW-1185">Reference proteome</keyword>
<sequence>MLEQDHIPDCPPDDTGDIEGCLSVPGLMFPVPRAEWARVRGFDVHGQPIVIEGTGLFARMLQHEVAYLDGRLYVDQLVEPEMRCATWTPGVDRHPFRP</sequence>
<proteinExistence type="inferred from homology"/>
<evidence type="ECO:0000313" key="8">
    <source>
        <dbReference type="Proteomes" id="UP000696413"/>
    </source>
</evidence>
<dbReference type="PRINTS" id="PR01576">
    <property type="entry name" value="PDEFORMYLASE"/>
</dbReference>
<dbReference type="InterPro" id="IPR036821">
    <property type="entry name" value="Peptide_deformylase_sf"/>
</dbReference>
<evidence type="ECO:0000256" key="2">
    <source>
        <dbReference type="ARBA" id="ARBA00022723"/>
    </source>
</evidence>